<proteinExistence type="predicted"/>
<feature type="transmembrane region" description="Helical" evidence="1">
    <location>
        <begin position="555"/>
        <end position="573"/>
    </location>
</feature>
<reference evidence="2" key="1">
    <citation type="submission" date="2020-10" db="EMBL/GenBank/DDBJ databases">
        <authorList>
            <person name="Gilroy R."/>
        </authorList>
    </citation>
    <scope>NUCLEOTIDE SEQUENCE</scope>
    <source>
        <strain evidence="2">ChiGjej1B1-24693</strain>
    </source>
</reference>
<feature type="transmembrane region" description="Helical" evidence="1">
    <location>
        <begin position="320"/>
        <end position="341"/>
    </location>
</feature>
<evidence type="ECO:0000256" key="1">
    <source>
        <dbReference type="SAM" id="Phobius"/>
    </source>
</evidence>
<dbReference type="GO" id="GO:0015209">
    <property type="term" value="F:cytosine transmembrane transporter activity"/>
    <property type="evidence" value="ECO:0007669"/>
    <property type="project" value="InterPro"/>
</dbReference>
<dbReference type="PANTHER" id="PTHR30569">
    <property type="entry name" value="CYTOSINE TRANSPORTER CODB"/>
    <property type="match status" value="1"/>
</dbReference>
<feature type="transmembrane region" description="Helical" evidence="1">
    <location>
        <begin position="249"/>
        <end position="270"/>
    </location>
</feature>
<keyword evidence="1" id="KW-0472">Membrane</keyword>
<organism evidence="2 3">
    <name type="scientific">Candidatus Avipropionibacterium avicola</name>
    <dbReference type="NCBI Taxonomy" id="2840701"/>
    <lineage>
        <taxon>Bacteria</taxon>
        <taxon>Bacillati</taxon>
        <taxon>Actinomycetota</taxon>
        <taxon>Actinomycetes</taxon>
        <taxon>Propionibacteriales</taxon>
        <taxon>Propionibacteriaceae</taxon>
        <taxon>Propionibacteriaceae incertae sedis</taxon>
        <taxon>Candidatus Avipropionibacterium</taxon>
    </lineage>
</organism>
<feature type="transmembrane region" description="Helical" evidence="1">
    <location>
        <begin position="362"/>
        <end position="382"/>
    </location>
</feature>
<feature type="transmembrane region" description="Helical" evidence="1">
    <location>
        <begin position="117"/>
        <end position="138"/>
    </location>
</feature>
<gene>
    <name evidence="2" type="ORF">IAA98_10435</name>
</gene>
<feature type="transmembrane region" description="Helical" evidence="1">
    <location>
        <begin position="520"/>
        <end position="543"/>
    </location>
</feature>
<evidence type="ECO:0000313" key="2">
    <source>
        <dbReference type="EMBL" id="HIT75992.1"/>
    </source>
</evidence>
<dbReference type="AlphaFoldDB" id="A0A9D1KNN7"/>
<sequence>MSTETSAPADSDDVKAEFSDLAALDPEQLPVPKHRLHGAGHFAGLYGAEHVAATEFVIGATFVALGAGIWDILIGLIIGNLLATLSFRFITAPIAVKSRLSFYAYMHRIVGDSVSRVYNGANAVIFAVISAAMITVSATAVRRLFGIPGQEQAYPTHLGFVAITVLFSVVAVLVAVVGFNAVAEIASLCAPWLMLLFTVGGMVLLPQLIESINGTTTLDGFGGFVDVAGATVFTGINADGEPGIGLLEVVGFAWAANTFAHFGLVDMALLRYARKSSYGYATATGMMFGHYVAWISAGLMGAAVAWITATSIAVLEPGDVAWHALGATGFIIVVIAGWTTANPNIYRAGLAAQSVFPKVSRTKVTILVGVMVAATSAFPFFYRSVLPVLTYAGLVLVPLGGIVFAEHYLFRRLGLTKYWSRFKGVKHNMPAFIAWAAALVVGFGLNILQVIPYYYLFIPAWITSIVVYTVLAKGAGASQEYPEQQSEDDRFDARVKRYHDQLAKTEDVTHFKDRSVLGRLLLVVSVVALAIIFVFAFRVLFFSPDLYHYYVNREQFYVATLVGTIVYFVAAYTRQQRTKWLRKRAEASSGRTPPPRDNTR</sequence>
<dbReference type="GO" id="GO:0005886">
    <property type="term" value="C:plasma membrane"/>
    <property type="evidence" value="ECO:0007669"/>
    <property type="project" value="TreeGrafter"/>
</dbReference>
<comment type="caution">
    <text evidence="2">The sequence shown here is derived from an EMBL/GenBank/DDBJ whole genome shotgun (WGS) entry which is preliminary data.</text>
</comment>
<feature type="transmembrane region" description="Helical" evidence="1">
    <location>
        <begin position="158"/>
        <end position="182"/>
    </location>
</feature>
<dbReference type="PANTHER" id="PTHR30569:SF0">
    <property type="entry name" value="CYTOSINE PERMEASE"/>
    <property type="match status" value="1"/>
</dbReference>
<feature type="transmembrane region" description="Helical" evidence="1">
    <location>
        <begin position="388"/>
        <end position="410"/>
    </location>
</feature>
<feature type="transmembrane region" description="Helical" evidence="1">
    <location>
        <begin position="291"/>
        <end position="314"/>
    </location>
</feature>
<keyword evidence="1" id="KW-1133">Transmembrane helix</keyword>
<name>A0A9D1KNN7_9ACTN</name>
<keyword evidence="1" id="KW-0812">Transmembrane</keyword>
<evidence type="ECO:0008006" key="4">
    <source>
        <dbReference type="Google" id="ProtNLM"/>
    </source>
</evidence>
<feature type="transmembrane region" description="Helical" evidence="1">
    <location>
        <begin position="431"/>
        <end position="448"/>
    </location>
</feature>
<reference evidence="2" key="2">
    <citation type="journal article" date="2021" name="PeerJ">
        <title>Extensive microbial diversity within the chicken gut microbiome revealed by metagenomics and culture.</title>
        <authorList>
            <person name="Gilroy R."/>
            <person name="Ravi A."/>
            <person name="Getino M."/>
            <person name="Pursley I."/>
            <person name="Horton D.L."/>
            <person name="Alikhan N.F."/>
            <person name="Baker D."/>
            <person name="Gharbi K."/>
            <person name="Hall N."/>
            <person name="Watson M."/>
            <person name="Adriaenssens E.M."/>
            <person name="Foster-Nyarko E."/>
            <person name="Jarju S."/>
            <person name="Secka A."/>
            <person name="Antonio M."/>
            <person name="Oren A."/>
            <person name="Chaudhuri R.R."/>
            <person name="La Ragione R."/>
            <person name="Hildebrand F."/>
            <person name="Pallen M.J."/>
        </authorList>
    </citation>
    <scope>NUCLEOTIDE SEQUENCE</scope>
    <source>
        <strain evidence="2">ChiGjej1B1-24693</strain>
    </source>
</reference>
<dbReference type="EMBL" id="DVLP01000310">
    <property type="protein sequence ID" value="HIT75992.1"/>
    <property type="molecule type" value="Genomic_DNA"/>
</dbReference>
<feature type="transmembrane region" description="Helical" evidence="1">
    <location>
        <begin position="454"/>
        <end position="471"/>
    </location>
</feature>
<dbReference type="Proteomes" id="UP000886842">
    <property type="component" value="Unassembled WGS sequence"/>
</dbReference>
<dbReference type="Gene3D" id="1.10.4160.10">
    <property type="entry name" value="Hydantoin permease"/>
    <property type="match status" value="1"/>
</dbReference>
<evidence type="ECO:0000313" key="3">
    <source>
        <dbReference type="Proteomes" id="UP000886842"/>
    </source>
</evidence>
<dbReference type="InterPro" id="IPR030191">
    <property type="entry name" value="CodB"/>
</dbReference>
<accession>A0A9D1KNN7</accession>
<protein>
    <recommendedName>
        <fullName evidence="4">Purine-cytosine permease</fullName>
    </recommendedName>
</protein>
<feature type="transmembrane region" description="Helical" evidence="1">
    <location>
        <begin position="189"/>
        <end position="209"/>
    </location>
</feature>